<dbReference type="AlphaFoldDB" id="A0ABD0NTV5"/>
<proteinExistence type="predicted"/>
<sequence>AEEGSILDHPGPVPQRRQHPDRPRGEDLVSGGGDAAGGAAVQLAEERPGVAQLRADGHHADRPRHLARNHQPGHHRPQVHRLRHLHVRGVAAGRRDPRDQHRRQHLLHH</sequence>
<dbReference type="EMBL" id="JAMKFB020000020">
    <property type="protein sequence ID" value="KAL0165334.1"/>
    <property type="molecule type" value="Genomic_DNA"/>
</dbReference>
<name>A0ABD0NTV5_CIRMR</name>
<gene>
    <name evidence="2" type="ORF">M9458_041087</name>
</gene>
<protein>
    <submittedName>
        <fullName evidence="2">Uncharacterized protein</fullName>
    </submittedName>
</protein>
<feature type="region of interest" description="Disordered" evidence="1">
    <location>
        <begin position="55"/>
        <end position="109"/>
    </location>
</feature>
<comment type="caution">
    <text evidence="2">The sequence shown here is derived from an EMBL/GenBank/DDBJ whole genome shotgun (WGS) entry which is preliminary data.</text>
</comment>
<feature type="non-terminal residue" evidence="2">
    <location>
        <position position="1"/>
    </location>
</feature>
<accession>A0ABD0NTV5</accession>
<feature type="region of interest" description="Disordered" evidence="1">
    <location>
        <begin position="1"/>
        <end position="37"/>
    </location>
</feature>
<feature type="non-terminal residue" evidence="2">
    <location>
        <position position="109"/>
    </location>
</feature>
<evidence type="ECO:0000313" key="3">
    <source>
        <dbReference type="Proteomes" id="UP001529510"/>
    </source>
</evidence>
<keyword evidence="3" id="KW-1185">Reference proteome</keyword>
<feature type="compositionally biased region" description="Basic residues" evidence="1">
    <location>
        <begin position="100"/>
        <end position="109"/>
    </location>
</feature>
<organism evidence="2 3">
    <name type="scientific">Cirrhinus mrigala</name>
    <name type="common">Mrigala</name>
    <dbReference type="NCBI Taxonomy" id="683832"/>
    <lineage>
        <taxon>Eukaryota</taxon>
        <taxon>Metazoa</taxon>
        <taxon>Chordata</taxon>
        <taxon>Craniata</taxon>
        <taxon>Vertebrata</taxon>
        <taxon>Euteleostomi</taxon>
        <taxon>Actinopterygii</taxon>
        <taxon>Neopterygii</taxon>
        <taxon>Teleostei</taxon>
        <taxon>Ostariophysi</taxon>
        <taxon>Cypriniformes</taxon>
        <taxon>Cyprinidae</taxon>
        <taxon>Labeoninae</taxon>
        <taxon>Labeonini</taxon>
        <taxon>Cirrhinus</taxon>
    </lineage>
</organism>
<feature type="compositionally biased region" description="Basic and acidic residues" evidence="1">
    <location>
        <begin position="55"/>
        <end position="64"/>
    </location>
</feature>
<feature type="compositionally biased region" description="Basic residues" evidence="1">
    <location>
        <begin position="65"/>
        <end position="87"/>
    </location>
</feature>
<evidence type="ECO:0000313" key="2">
    <source>
        <dbReference type="EMBL" id="KAL0165334.1"/>
    </source>
</evidence>
<evidence type="ECO:0000256" key="1">
    <source>
        <dbReference type="SAM" id="MobiDB-lite"/>
    </source>
</evidence>
<feature type="compositionally biased region" description="Basic and acidic residues" evidence="1">
    <location>
        <begin position="18"/>
        <end position="27"/>
    </location>
</feature>
<dbReference type="Proteomes" id="UP001529510">
    <property type="component" value="Unassembled WGS sequence"/>
</dbReference>
<reference evidence="2 3" key="1">
    <citation type="submission" date="2024-05" db="EMBL/GenBank/DDBJ databases">
        <title>Genome sequencing and assembly of Indian major carp, Cirrhinus mrigala (Hamilton, 1822).</title>
        <authorList>
            <person name="Mohindra V."/>
            <person name="Chowdhury L.M."/>
            <person name="Lal K."/>
            <person name="Jena J.K."/>
        </authorList>
    </citation>
    <scope>NUCLEOTIDE SEQUENCE [LARGE SCALE GENOMIC DNA]</scope>
    <source>
        <strain evidence="2">CM1030</strain>
        <tissue evidence="2">Blood</tissue>
    </source>
</reference>